<proteinExistence type="predicted"/>
<reference evidence="2 3" key="2">
    <citation type="submission" date="2019-08" db="EMBL/GenBank/DDBJ databases">
        <title>Amycolatopsis acidicola sp. nov., isolated from peat swamp forest soil.</title>
        <authorList>
            <person name="Srisuk N."/>
        </authorList>
    </citation>
    <scope>NUCLEOTIDE SEQUENCE [LARGE SCALE GENOMIC DNA]</scope>
    <source>
        <strain evidence="2 3">TBRC 6029</strain>
    </source>
</reference>
<accession>A0A558DCB1</accession>
<evidence type="ECO:0000313" key="3">
    <source>
        <dbReference type="Proteomes" id="UP000320011"/>
    </source>
</evidence>
<dbReference type="SUPFAM" id="SSF55729">
    <property type="entry name" value="Acyl-CoA N-acyltransferases (Nat)"/>
    <property type="match status" value="1"/>
</dbReference>
<dbReference type="Proteomes" id="UP000320011">
    <property type="component" value="Unassembled WGS sequence"/>
</dbReference>
<reference evidence="2 3" key="1">
    <citation type="submission" date="2019-07" db="EMBL/GenBank/DDBJ databases">
        <authorList>
            <person name="Duangmal K."/>
            <person name="Teo W.F.A."/>
        </authorList>
    </citation>
    <scope>NUCLEOTIDE SEQUENCE [LARGE SCALE GENOMIC DNA]</scope>
    <source>
        <strain evidence="2 3">TBRC 6029</strain>
    </source>
</reference>
<organism evidence="2 3">
    <name type="scientific">Amycolatopsis rhizosphaerae</name>
    <dbReference type="NCBI Taxonomy" id="2053003"/>
    <lineage>
        <taxon>Bacteria</taxon>
        <taxon>Bacillati</taxon>
        <taxon>Actinomycetota</taxon>
        <taxon>Actinomycetes</taxon>
        <taxon>Pseudonocardiales</taxon>
        <taxon>Pseudonocardiaceae</taxon>
        <taxon>Amycolatopsis</taxon>
    </lineage>
</organism>
<dbReference type="InterPro" id="IPR000182">
    <property type="entry name" value="GNAT_dom"/>
</dbReference>
<evidence type="ECO:0000259" key="1">
    <source>
        <dbReference type="PROSITE" id="PS51186"/>
    </source>
</evidence>
<dbReference type="GO" id="GO:0016747">
    <property type="term" value="F:acyltransferase activity, transferring groups other than amino-acyl groups"/>
    <property type="evidence" value="ECO:0007669"/>
    <property type="project" value="InterPro"/>
</dbReference>
<dbReference type="EMBL" id="VJWX01000037">
    <property type="protein sequence ID" value="TVT58659.1"/>
    <property type="molecule type" value="Genomic_DNA"/>
</dbReference>
<sequence length="133" mass="15051">MPYLPAQRYTLAEVIDWIRDVVLRTCRTTVAVRRDEVVGYAAVEGAVLDQLYVRPDLLRQGIGTLLLDEVLRDGSGGVSLRVFQQNTEARAFYERHGFVLIDSSDGSDNMEGLPDMVLRWMPAREPGLVEERQ</sequence>
<dbReference type="InterPro" id="IPR016181">
    <property type="entry name" value="Acyl_CoA_acyltransferase"/>
</dbReference>
<comment type="caution">
    <text evidence="2">The sequence shown here is derived from an EMBL/GenBank/DDBJ whole genome shotgun (WGS) entry which is preliminary data.</text>
</comment>
<keyword evidence="2" id="KW-0808">Transferase</keyword>
<name>A0A558DCB1_9PSEU</name>
<dbReference type="CDD" id="cd04301">
    <property type="entry name" value="NAT_SF"/>
    <property type="match status" value="1"/>
</dbReference>
<dbReference type="PROSITE" id="PS51186">
    <property type="entry name" value="GNAT"/>
    <property type="match status" value="1"/>
</dbReference>
<dbReference type="Gene3D" id="3.40.630.30">
    <property type="match status" value="1"/>
</dbReference>
<evidence type="ECO:0000313" key="2">
    <source>
        <dbReference type="EMBL" id="TVT58659.1"/>
    </source>
</evidence>
<dbReference type="Pfam" id="PF13508">
    <property type="entry name" value="Acetyltransf_7"/>
    <property type="match status" value="1"/>
</dbReference>
<keyword evidence="3" id="KW-1185">Reference proteome</keyword>
<protein>
    <submittedName>
        <fullName evidence="2">GNAT family N-acetyltransferase</fullName>
    </submittedName>
</protein>
<feature type="domain" description="N-acetyltransferase" evidence="1">
    <location>
        <begin position="1"/>
        <end position="124"/>
    </location>
</feature>
<gene>
    <name evidence="2" type="ORF">FNH05_06365</name>
</gene>
<dbReference type="AlphaFoldDB" id="A0A558DCB1"/>
<dbReference type="OrthoDB" id="9805924at2"/>